<proteinExistence type="predicted"/>
<organism evidence="2 3">
    <name type="scientific">Parascaris univalens</name>
    <name type="common">Nematode worm</name>
    <dbReference type="NCBI Taxonomy" id="6257"/>
    <lineage>
        <taxon>Eukaryota</taxon>
        <taxon>Metazoa</taxon>
        <taxon>Ecdysozoa</taxon>
        <taxon>Nematoda</taxon>
        <taxon>Chromadorea</taxon>
        <taxon>Rhabditida</taxon>
        <taxon>Spirurina</taxon>
        <taxon>Ascaridomorpha</taxon>
        <taxon>Ascaridoidea</taxon>
        <taxon>Ascarididae</taxon>
        <taxon>Parascaris</taxon>
    </lineage>
</organism>
<feature type="signal peptide" evidence="1">
    <location>
        <begin position="1"/>
        <end position="20"/>
    </location>
</feature>
<sequence length="185" mass="20694">MHAKLAALFPLLVISTFSLAEEERRTRRSVVIGRGIYHPTNPEVIFENEFLAELPKKSMANERLEFSPSKRSLAFGRANFRPGKRNVDIADNDIGYLMEDSMGKRSVALGRSHFRPGKRSLALGRSGFRPGKRSLALGRVGFRPGKRADGELFIEPCSVEIDSLSGDVYDITQLYEEISKNCGNF</sequence>
<dbReference type="Proteomes" id="UP000887569">
    <property type="component" value="Unplaced"/>
</dbReference>
<dbReference type="AlphaFoldDB" id="A0A915A9G1"/>
<protein>
    <submittedName>
        <fullName evidence="3">Uncharacterized protein</fullName>
    </submittedName>
</protein>
<name>A0A915A9G1_PARUN</name>
<reference evidence="3" key="1">
    <citation type="submission" date="2022-11" db="UniProtKB">
        <authorList>
            <consortium name="WormBaseParasite"/>
        </authorList>
    </citation>
    <scope>IDENTIFICATION</scope>
</reference>
<dbReference type="WBParaSite" id="PgR002_g212_t01">
    <property type="protein sequence ID" value="PgR002_g212_t01"/>
    <property type="gene ID" value="PgR002_g212"/>
</dbReference>
<evidence type="ECO:0000313" key="2">
    <source>
        <dbReference type="Proteomes" id="UP000887569"/>
    </source>
</evidence>
<accession>A0A915A9G1</accession>
<keyword evidence="1" id="KW-0732">Signal</keyword>
<evidence type="ECO:0000256" key="1">
    <source>
        <dbReference type="SAM" id="SignalP"/>
    </source>
</evidence>
<evidence type="ECO:0000313" key="3">
    <source>
        <dbReference type="WBParaSite" id="PgR002_g212_t01"/>
    </source>
</evidence>
<feature type="chain" id="PRO_5036734445" evidence="1">
    <location>
        <begin position="21"/>
        <end position="185"/>
    </location>
</feature>
<keyword evidence="2" id="KW-1185">Reference proteome</keyword>